<evidence type="ECO:0000313" key="2">
    <source>
        <dbReference type="EMBL" id="CAB0009615.1"/>
    </source>
</evidence>
<protein>
    <submittedName>
        <fullName evidence="2">Uncharacterized protein</fullName>
    </submittedName>
</protein>
<accession>A0A6H5H2K6</accession>
<proteinExistence type="predicted"/>
<evidence type="ECO:0000313" key="3">
    <source>
        <dbReference type="Proteomes" id="UP000479000"/>
    </source>
</evidence>
<name>A0A6H5H2K6_9HEMI</name>
<feature type="compositionally biased region" description="Polar residues" evidence="1">
    <location>
        <begin position="107"/>
        <end position="126"/>
    </location>
</feature>
<feature type="compositionally biased region" description="Basic and acidic residues" evidence="1">
    <location>
        <begin position="92"/>
        <end position="101"/>
    </location>
</feature>
<organism evidence="2 3">
    <name type="scientific">Nesidiocoris tenuis</name>
    <dbReference type="NCBI Taxonomy" id="355587"/>
    <lineage>
        <taxon>Eukaryota</taxon>
        <taxon>Metazoa</taxon>
        <taxon>Ecdysozoa</taxon>
        <taxon>Arthropoda</taxon>
        <taxon>Hexapoda</taxon>
        <taxon>Insecta</taxon>
        <taxon>Pterygota</taxon>
        <taxon>Neoptera</taxon>
        <taxon>Paraneoptera</taxon>
        <taxon>Hemiptera</taxon>
        <taxon>Heteroptera</taxon>
        <taxon>Panheteroptera</taxon>
        <taxon>Cimicomorpha</taxon>
        <taxon>Miridae</taxon>
        <taxon>Dicyphina</taxon>
        <taxon>Nesidiocoris</taxon>
    </lineage>
</organism>
<feature type="compositionally biased region" description="Low complexity" evidence="1">
    <location>
        <begin position="76"/>
        <end position="88"/>
    </location>
</feature>
<sequence>MAANACGIIGTPTYEYVPEPDQKYQTSDTISPTKGGSRLEMLGNLGGLGGSVKSQMSSWLGGGIPGLNKKPEAAEGDAPADAAATTPPAKSPSKEKDDDASRPSLVPSRSATSSTPLSIKPENQSPRRVPKSRKPSAGPPPFRGLGRLAVCSAGENSIDPSPPPAPRPPSFALLATRSFNPTTTEIVRLVDESVAFQRLAVSNIATTLLIPHP</sequence>
<dbReference type="Proteomes" id="UP000479000">
    <property type="component" value="Unassembled WGS sequence"/>
</dbReference>
<reference evidence="2 3" key="1">
    <citation type="submission" date="2020-02" db="EMBL/GenBank/DDBJ databases">
        <authorList>
            <person name="Ferguson B K."/>
        </authorList>
    </citation>
    <scope>NUCLEOTIDE SEQUENCE [LARGE SCALE GENOMIC DNA]</scope>
</reference>
<evidence type="ECO:0000256" key="1">
    <source>
        <dbReference type="SAM" id="MobiDB-lite"/>
    </source>
</evidence>
<keyword evidence="3" id="KW-1185">Reference proteome</keyword>
<dbReference type="OrthoDB" id="47923at2759"/>
<feature type="region of interest" description="Disordered" evidence="1">
    <location>
        <begin position="1"/>
        <end position="147"/>
    </location>
</feature>
<dbReference type="EMBL" id="CADCXU010021842">
    <property type="protein sequence ID" value="CAB0009615.1"/>
    <property type="molecule type" value="Genomic_DNA"/>
</dbReference>
<dbReference type="AlphaFoldDB" id="A0A6H5H2K6"/>
<gene>
    <name evidence="2" type="ORF">NTEN_LOCUS14745</name>
</gene>
<feature type="compositionally biased region" description="Polar residues" evidence="1">
    <location>
        <begin position="23"/>
        <end position="34"/>
    </location>
</feature>